<evidence type="ECO:0000313" key="4">
    <source>
        <dbReference type="EMBL" id="MBE0369472.1"/>
    </source>
</evidence>
<keyword evidence="5" id="KW-1185">Reference proteome</keyword>
<name>A0ABR9EF67_9GAMM</name>
<evidence type="ECO:0000259" key="3">
    <source>
        <dbReference type="Pfam" id="PF07993"/>
    </source>
</evidence>
<dbReference type="RefSeq" id="WP_192508698.1">
    <property type="nucleotide sequence ID" value="NZ_AQGV01000013.1"/>
</dbReference>
<feature type="domain" description="Thioester reductase (TE)" evidence="3">
    <location>
        <begin position="15"/>
        <end position="247"/>
    </location>
</feature>
<dbReference type="InterPro" id="IPR010080">
    <property type="entry name" value="Thioester_reductase-like_dom"/>
</dbReference>
<sequence>MTPAFLSPEKNRVFITGVTGYLGAHLVAELLALPWVKLTCFVRAPSQQAGLARLRTSMTEFGIWEAGFSDRVTIIIGDLGKPKLGLNTTQYAQLLNDVDVVLHNGAAVNYVLTYAQLKNTNVNGTQEILKLAQEQDIAFVNVSTLRLFDARSDGQPIRETDAVDEKSTSYSGYSRSKWISEKLVAAAGKRGMPYFVVRPGLICAGKDYNSPNINDALAKLVTGCIQLGAAPQSQFQFNLTSLDYVVKGLVELMLASDTNGKTFHLVNDTPTLCSRILETARTLGYPVEMCGYLQWVAKLKAIASTSDNALLPLLDYFEDDLPQKSQGRVFDSSLTQSFISDRPVEDAQIDDAALMRVIEGFSQFQLFHKPA</sequence>
<gene>
    <name evidence="4" type="ORF">PAUR_a3978</name>
</gene>
<evidence type="ECO:0000256" key="2">
    <source>
        <dbReference type="ARBA" id="ARBA00022553"/>
    </source>
</evidence>
<proteinExistence type="predicted"/>
<dbReference type="NCBIfam" id="TIGR01746">
    <property type="entry name" value="Thioester-redct"/>
    <property type="match status" value="1"/>
</dbReference>
<protein>
    <recommendedName>
        <fullName evidence="3">Thioester reductase (TE) domain-containing protein</fullName>
    </recommendedName>
</protein>
<reference evidence="4 5" key="1">
    <citation type="submission" date="2015-03" db="EMBL/GenBank/DDBJ databases">
        <title>Genome sequence of Pseudoalteromonas aurantia.</title>
        <authorList>
            <person name="Xie B.-B."/>
            <person name="Rong J.-C."/>
            <person name="Qin Q.-L."/>
            <person name="Zhang Y.-Z."/>
        </authorList>
    </citation>
    <scope>NUCLEOTIDE SEQUENCE [LARGE SCALE GENOMIC DNA]</scope>
    <source>
        <strain evidence="4 5">208</strain>
    </source>
</reference>
<evidence type="ECO:0000313" key="5">
    <source>
        <dbReference type="Proteomes" id="UP000615755"/>
    </source>
</evidence>
<dbReference type="PANTHER" id="PTHR44845">
    <property type="entry name" value="CARRIER DOMAIN-CONTAINING PROTEIN"/>
    <property type="match status" value="1"/>
</dbReference>
<dbReference type="SUPFAM" id="SSF51735">
    <property type="entry name" value="NAD(P)-binding Rossmann-fold domains"/>
    <property type="match status" value="1"/>
</dbReference>
<comment type="caution">
    <text evidence="4">The sequence shown here is derived from an EMBL/GenBank/DDBJ whole genome shotgun (WGS) entry which is preliminary data.</text>
</comment>
<dbReference type="Proteomes" id="UP000615755">
    <property type="component" value="Unassembled WGS sequence"/>
</dbReference>
<dbReference type="Pfam" id="PF07993">
    <property type="entry name" value="NAD_binding_4"/>
    <property type="match status" value="1"/>
</dbReference>
<keyword evidence="2" id="KW-0597">Phosphoprotein</keyword>
<accession>A0ABR9EF67</accession>
<dbReference type="PANTHER" id="PTHR44845:SF6">
    <property type="entry name" value="BETA-ALANINE-ACTIVATING ENZYME"/>
    <property type="match status" value="1"/>
</dbReference>
<evidence type="ECO:0000256" key="1">
    <source>
        <dbReference type="ARBA" id="ARBA00022450"/>
    </source>
</evidence>
<dbReference type="EMBL" id="AQGV01000013">
    <property type="protein sequence ID" value="MBE0369472.1"/>
    <property type="molecule type" value="Genomic_DNA"/>
</dbReference>
<organism evidence="4 5">
    <name type="scientific">Pseudoalteromonas aurantia 208</name>
    <dbReference type="NCBI Taxonomy" id="1314867"/>
    <lineage>
        <taxon>Bacteria</taxon>
        <taxon>Pseudomonadati</taxon>
        <taxon>Pseudomonadota</taxon>
        <taxon>Gammaproteobacteria</taxon>
        <taxon>Alteromonadales</taxon>
        <taxon>Pseudoalteromonadaceae</taxon>
        <taxon>Pseudoalteromonas</taxon>
    </lineage>
</organism>
<dbReference type="Gene3D" id="3.40.50.720">
    <property type="entry name" value="NAD(P)-binding Rossmann-like Domain"/>
    <property type="match status" value="1"/>
</dbReference>
<dbReference type="CDD" id="cd05235">
    <property type="entry name" value="SDR_e1"/>
    <property type="match status" value="1"/>
</dbReference>
<dbReference type="InterPro" id="IPR013120">
    <property type="entry name" value="FAR_NAD-bd"/>
</dbReference>
<dbReference type="InterPro" id="IPR036291">
    <property type="entry name" value="NAD(P)-bd_dom_sf"/>
</dbReference>
<keyword evidence="1" id="KW-0596">Phosphopantetheine</keyword>